<organism evidence="2 3">
    <name type="scientific">Plakobranchus ocellatus</name>
    <dbReference type="NCBI Taxonomy" id="259542"/>
    <lineage>
        <taxon>Eukaryota</taxon>
        <taxon>Metazoa</taxon>
        <taxon>Spiralia</taxon>
        <taxon>Lophotrochozoa</taxon>
        <taxon>Mollusca</taxon>
        <taxon>Gastropoda</taxon>
        <taxon>Heterobranchia</taxon>
        <taxon>Euthyneura</taxon>
        <taxon>Panpulmonata</taxon>
        <taxon>Sacoglossa</taxon>
        <taxon>Placobranchoidea</taxon>
        <taxon>Plakobranchidae</taxon>
        <taxon>Plakobranchus</taxon>
    </lineage>
</organism>
<dbReference type="EMBL" id="BLXT01003024">
    <property type="protein sequence ID" value="GFN99713.1"/>
    <property type="molecule type" value="Genomic_DNA"/>
</dbReference>
<dbReference type="Proteomes" id="UP000735302">
    <property type="component" value="Unassembled WGS sequence"/>
</dbReference>
<dbReference type="AlphaFoldDB" id="A0AAV4A0I4"/>
<protein>
    <submittedName>
        <fullName evidence="2">Disco-interacting protein 2</fullName>
    </submittedName>
</protein>
<dbReference type="SMART" id="SM01137">
    <property type="entry name" value="DMAP_binding"/>
    <property type="match status" value="1"/>
</dbReference>
<sequence>MADIEIDPSTLPEDVRERLAELDLELSEGDITQKGYEKKRTKLLGPYVKQENNE</sequence>
<dbReference type="Pfam" id="PF06464">
    <property type="entry name" value="DMAP_binding"/>
    <property type="match status" value="1"/>
</dbReference>
<proteinExistence type="predicted"/>
<accession>A0AAV4A0I4</accession>
<name>A0AAV4A0I4_9GAST</name>
<comment type="caution">
    <text evidence="2">The sequence shown here is derived from an EMBL/GenBank/DDBJ whole genome shotgun (WGS) entry which is preliminary data.</text>
</comment>
<feature type="domain" description="DMAP1-binding" evidence="1">
    <location>
        <begin position="7"/>
        <end position="54"/>
    </location>
</feature>
<reference evidence="2 3" key="1">
    <citation type="journal article" date="2021" name="Elife">
        <title>Chloroplast acquisition without the gene transfer in kleptoplastic sea slugs, Plakobranchus ocellatus.</title>
        <authorList>
            <person name="Maeda T."/>
            <person name="Takahashi S."/>
            <person name="Yoshida T."/>
            <person name="Shimamura S."/>
            <person name="Takaki Y."/>
            <person name="Nagai Y."/>
            <person name="Toyoda A."/>
            <person name="Suzuki Y."/>
            <person name="Arimoto A."/>
            <person name="Ishii H."/>
            <person name="Satoh N."/>
            <person name="Nishiyama T."/>
            <person name="Hasebe M."/>
            <person name="Maruyama T."/>
            <person name="Minagawa J."/>
            <person name="Obokata J."/>
            <person name="Shigenobu S."/>
        </authorList>
    </citation>
    <scope>NUCLEOTIDE SEQUENCE [LARGE SCALE GENOMIC DNA]</scope>
</reference>
<evidence type="ECO:0000313" key="3">
    <source>
        <dbReference type="Proteomes" id="UP000735302"/>
    </source>
</evidence>
<dbReference type="PROSITE" id="PS51912">
    <property type="entry name" value="DMAP1_BIND"/>
    <property type="match status" value="1"/>
</dbReference>
<dbReference type="InterPro" id="IPR010506">
    <property type="entry name" value="DMAP1-bd"/>
</dbReference>
<evidence type="ECO:0000313" key="2">
    <source>
        <dbReference type="EMBL" id="GFN99713.1"/>
    </source>
</evidence>
<evidence type="ECO:0000259" key="1">
    <source>
        <dbReference type="PROSITE" id="PS51912"/>
    </source>
</evidence>
<keyword evidence="3" id="KW-1185">Reference proteome</keyword>
<gene>
    <name evidence="2" type="ORF">PoB_002621900</name>
</gene>
<feature type="non-terminal residue" evidence="2">
    <location>
        <position position="54"/>
    </location>
</feature>